<evidence type="ECO:0000256" key="1">
    <source>
        <dbReference type="ARBA" id="ARBA00004123"/>
    </source>
</evidence>
<dbReference type="InterPro" id="IPR004827">
    <property type="entry name" value="bZIP"/>
</dbReference>
<dbReference type="STRING" id="1392250.A0A2I2GC00"/>
<dbReference type="PANTHER" id="PTHR13044">
    <property type="entry name" value="ACTIVATING TRANSCRIPTION FACTOR ATF 4/5"/>
    <property type="match status" value="1"/>
</dbReference>
<dbReference type="Proteomes" id="UP000234275">
    <property type="component" value="Unassembled WGS sequence"/>
</dbReference>
<keyword evidence="3" id="KW-0238">DNA-binding</keyword>
<keyword evidence="6" id="KW-0175">Coiled coil</keyword>
<evidence type="ECO:0000259" key="8">
    <source>
        <dbReference type="PROSITE" id="PS50217"/>
    </source>
</evidence>
<evidence type="ECO:0000256" key="3">
    <source>
        <dbReference type="ARBA" id="ARBA00023125"/>
    </source>
</evidence>
<dbReference type="InterPro" id="IPR046347">
    <property type="entry name" value="bZIP_sf"/>
</dbReference>
<name>A0A2I2GC00_9EURO</name>
<dbReference type="OrthoDB" id="2257100at2759"/>
<dbReference type="GO" id="GO:0000977">
    <property type="term" value="F:RNA polymerase II transcription regulatory region sequence-specific DNA binding"/>
    <property type="evidence" value="ECO:0007669"/>
    <property type="project" value="TreeGrafter"/>
</dbReference>
<dbReference type="GeneID" id="36556669"/>
<feature type="domain" description="BZIP" evidence="8">
    <location>
        <begin position="164"/>
        <end position="227"/>
    </location>
</feature>
<keyword evidence="2" id="KW-0805">Transcription regulation</keyword>
<comment type="caution">
    <text evidence="9">The sequence shown here is derived from an EMBL/GenBank/DDBJ whole genome shotgun (WGS) entry which is preliminary data.</text>
</comment>
<proteinExistence type="predicted"/>
<evidence type="ECO:0000256" key="6">
    <source>
        <dbReference type="SAM" id="Coils"/>
    </source>
</evidence>
<evidence type="ECO:0000256" key="5">
    <source>
        <dbReference type="ARBA" id="ARBA00023242"/>
    </source>
</evidence>
<dbReference type="SMART" id="SM00338">
    <property type="entry name" value="BRLZ"/>
    <property type="match status" value="1"/>
</dbReference>
<dbReference type="Gene3D" id="1.20.5.170">
    <property type="match status" value="1"/>
</dbReference>
<dbReference type="EMBL" id="MSFO01000003">
    <property type="protein sequence ID" value="PLB50396.1"/>
    <property type="molecule type" value="Genomic_DNA"/>
</dbReference>
<feature type="region of interest" description="Disordered" evidence="7">
    <location>
        <begin position="1"/>
        <end position="28"/>
    </location>
</feature>
<accession>A0A2I2GC00</accession>
<sequence length="233" mass="25725">MPSDNLPHSWPSKPLTSPSQQAGGSNIYHHCENVHQSSFELSDPYLWSDMPISDPSTSFASRDPLFTTHGSSPDSIFADSALLGWDDAIGNFPQPLIPPVMETFPDTALETVGQFPTAAPDATLAYGNAGNVSGFPSPRYAGCVSYTSSNGSSSPPGNMCPKESTRRVDKRQMNTMAARRYRKRRLDRMNELEAELEIAKREREEWRVKASILEGEASALKKLLESRKETKET</sequence>
<dbReference type="PANTHER" id="PTHR13044:SF38">
    <property type="entry name" value="BZIP DOMAIN-CONTAINING PROTEIN"/>
    <property type="match status" value="1"/>
</dbReference>
<dbReference type="GO" id="GO:0005634">
    <property type="term" value="C:nucleus"/>
    <property type="evidence" value="ECO:0007669"/>
    <property type="project" value="UniProtKB-SubCell"/>
</dbReference>
<organism evidence="9 10">
    <name type="scientific">Aspergillus steynii IBT 23096</name>
    <dbReference type="NCBI Taxonomy" id="1392250"/>
    <lineage>
        <taxon>Eukaryota</taxon>
        <taxon>Fungi</taxon>
        <taxon>Dikarya</taxon>
        <taxon>Ascomycota</taxon>
        <taxon>Pezizomycotina</taxon>
        <taxon>Eurotiomycetes</taxon>
        <taxon>Eurotiomycetidae</taxon>
        <taxon>Eurotiales</taxon>
        <taxon>Aspergillaceae</taxon>
        <taxon>Aspergillus</taxon>
        <taxon>Aspergillus subgen. Circumdati</taxon>
    </lineage>
</organism>
<dbReference type="VEuPathDB" id="FungiDB:P170DRAFT_435586"/>
<dbReference type="GO" id="GO:0001228">
    <property type="term" value="F:DNA-binding transcription activator activity, RNA polymerase II-specific"/>
    <property type="evidence" value="ECO:0007669"/>
    <property type="project" value="TreeGrafter"/>
</dbReference>
<keyword evidence="5" id="KW-0539">Nucleus</keyword>
<feature type="coiled-coil region" evidence="6">
    <location>
        <begin position="182"/>
        <end position="216"/>
    </location>
</feature>
<comment type="subcellular location">
    <subcellularLocation>
        <location evidence="1">Nucleus</location>
    </subcellularLocation>
</comment>
<feature type="compositionally biased region" description="Polar residues" evidence="7">
    <location>
        <begin position="14"/>
        <end position="24"/>
    </location>
</feature>
<keyword evidence="4" id="KW-0804">Transcription</keyword>
<keyword evidence="10" id="KW-1185">Reference proteome</keyword>
<evidence type="ECO:0000256" key="7">
    <source>
        <dbReference type="SAM" id="MobiDB-lite"/>
    </source>
</evidence>
<evidence type="ECO:0000256" key="2">
    <source>
        <dbReference type="ARBA" id="ARBA00023015"/>
    </source>
</evidence>
<evidence type="ECO:0000313" key="10">
    <source>
        <dbReference type="Proteomes" id="UP000234275"/>
    </source>
</evidence>
<dbReference type="PROSITE" id="PS50217">
    <property type="entry name" value="BZIP"/>
    <property type="match status" value="1"/>
</dbReference>
<dbReference type="AlphaFoldDB" id="A0A2I2GC00"/>
<evidence type="ECO:0000256" key="4">
    <source>
        <dbReference type="ARBA" id="ARBA00023163"/>
    </source>
</evidence>
<dbReference type="SUPFAM" id="SSF57959">
    <property type="entry name" value="Leucine zipper domain"/>
    <property type="match status" value="1"/>
</dbReference>
<protein>
    <recommendedName>
        <fullName evidence="8">BZIP domain-containing protein</fullName>
    </recommendedName>
</protein>
<dbReference type="RefSeq" id="XP_024705698.1">
    <property type="nucleotide sequence ID" value="XM_024848970.1"/>
</dbReference>
<feature type="region of interest" description="Disordered" evidence="7">
    <location>
        <begin position="147"/>
        <end position="169"/>
    </location>
</feature>
<evidence type="ECO:0000313" key="9">
    <source>
        <dbReference type="EMBL" id="PLB50396.1"/>
    </source>
</evidence>
<reference evidence="9 10" key="1">
    <citation type="submission" date="2016-12" db="EMBL/GenBank/DDBJ databases">
        <title>The genomes of Aspergillus section Nigri reveals drivers in fungal speciation.</title>
        <authorList>
            <consortium name="DOE Joint Genome Institute"/>
            <person name="Vesth T.C."/>
            <person name="Nybo J."/>
            <person name="Theobald S."/>
            <person name="Brandl J."/>
            <person name="Frisvad J.C."/>
            <person name="Nielsen K.F."/>
            <person name="Lyhne E.K."/>
            <person name="Kogle M.E."/>
            <person name="Kuo A."/>
            <person name="Riley R."/>
            <person name="Clum A."/>
            <person name="Nolan M."/>
            <person name="Lipzen A."/>
            <person name="Salamov A."/>
            <person name="Henrissat B."/>
            <person name="Wiebenga A."/>
            <person name="De Vries R.P."/>
            <person name="Grigoriev I.V."/>
            <person name="Mortensen U.H."/>
            <person name="Andersen M.R."/>
            <person name="Baker S.E."/>
        </authorList>
    </citation>
    <scope>NUCLEOTIDE SEQUENCE [LARGE SCALE GENOMIC DNA]</scope>
    <source>
        <strain evidence="9 10">IBT 23096</strain>
    </source>
</reference>
<gene>
    <name evidence="9" type="ORF">P170DRAFT_435586</name>
</gene>
<feature type="compositionally biased region" description="Low complexity" evidence="7">
    <location>
        <begin position="148"/>
        <end position="157"/>
    </location>
</feature>